<evidence type="ECO:0000256" key="1">
    <source>
        <dbReference type="SAM" id="MobiDB-lite"/>
    </source>
</evidence>
<sequence>MICYRLHCAAGHEFEGWYRDSATFARLREGGLLSCPDCGSARVEQAPMAPAIVKGGRKPPASAPQQPEASVPVAAAGVAPQAQTVVPDAMLGAMRRVREAIEENCENVGRNFADEALRMHHGEAPQRGIYGDMTSSDRELLEDEGVEFHTVPWVRKADG</sequence>
<feature type="compositionally biased region" description="Low complexity" evidence="1">
    <location>
        <begin position="59"/>
        <end position="75"/>
    </location>
</feature>
<protein>
    <submittedName>
        <fullName evidence="2">DUF1178 family protein</fullName>
    </submittedName>
</protein>
<proteinExistence type="predicted"/>
<dbReference type="OrthoDB" id="9799894at2"/>
<name>A0A5C1YT39_9PROT</name>
<gene>
    <name evidence="2" type="ORF">FLP30_12230</name>
</gene>
<organism evidence="2 3">
    <name type="scientific">Acetobacter vaccinii</name>
    <dbReference type="NCBI Taxonomy" id="2592655"/>
    <lineage>
        <taxon>Bacteria</taxon>
        <taxon>Pseudomonadati</taxon>
        <taxon>Pseudomonadota</taxon>
        <taxon>Alphaproteobacteria</taxon>
        <taxon>Acetobacterales</taxon>
        <taxon>Acetobacteraceae</taxon>
        <taxon>Acetobacter</taxon>
    </lineage>
</organism>
<feature type="region of interest" description="Disordered" evidence="1">
    <location>
        <begin position="54"/>
        <end position="75"/>
    </location>
</feature>
<dbReference type="AlphaFoldDB" id="A0A5C1YT39"/>
<accession>A0A5C1YT39</accession>
<dbReference type="RefSeq" id="WP_149280051.1">
    <property type="nucleotide sequence ID" value="NZ_CP043506.1"/>
</dbReference>
<evidence type="ECO:0000313" key="2">
    <source>
        <dbReference type="EMBL" id="QEO18390.1"/>
    </source>
</evidence>
<keyword evidence="3" id="KW-1185">Reference proteome</keyword>
<reference evidence="2 3" key="1">
    <citation type="submission" date="2019-09" db="EMBL/GenBank/DDBJ databases">
        <title>Genome sequencing of strain KACC 21233.</title>
        <authorList>
            <person name="Heo J."/>
            <person name="Kim S.-J."/>
            <person name="Kim J.-S."/>
            <person name="Hong S.-B."/>
            <person name="Kwon S.-W."/>
        </authorList>
    </citation>
    <scope>NUCLEOTIDE SEQUENCE [LARGE SCALE GENOMIC DNA]</scope>
    <source>
        <strain evidence="2 3">KACC 21233</strain>
    </source>
</reference>
<dbReference type="Proteomes" id="UP000324536">
    <property type="component" value="Chromosome"/>
</dbReference>
<dbReference type="InterPro" id="IPR009562">
    <property type="entry name" value="DUF1178"/>
</dbReference>
<dbReference type="Pfam" id="PF06676">
    <property type="entry name" value="DUF1178"/>
    <property type="match status" value="1"/>
</dbReference>
<dbReference type="KEGG" id="acek:FLP30_12230"/>
<dbReference type="EMBL" id="CP043506">
    <property type="protein sequence ID" value="QEO18390.1"/>
    <property type="molecule type" value="Genomic_DNA"/>
</dbReference>
<evidence type="ECO:0000313" key="3">
    <source>
        <dbReference type="Proteomes" id="UP000324536"/>
    </source>
</evidence>
<dbReference type="PIRSF" id="PIRSF032131">
    <property type="entry name" value="UCP032131"/>
    <property type="match status" value="1"/>
</dbReference>